<dbReference type="EMBL" id="VLTL01000056">
    <property type="protein sequence ID" value="KAA0164497.1"/>
    <property type="molecule type" value="Genomic_DNA"/>
</dbReference>
<dbReference type="PANTHER" id="PTHR15975:SF0">
    <property type="entry name" value="CCR4-NOT TRANSCRIPTION COMPLEX SUBUNIT 11"/>
    <property type="match status" value="1"/>
</dbReference>
<evidence type="ECO:0000313" key="14">
    <source>
        <dbReference type="Proteomes" id="UP000324907"/>
    </source>
</evidence>
<keyword evidence="9" id="KW-0539">Nucleus</keyword>
<keyword evidence="7" id="KW-0943">RNA-mediated gene silencing</keyword>
<dbReference type="GO" id="GO:0030014">
    <property type="term" value="C:CCR4-NOT complex"/>
    <property type="evidence" value="ECO:0007669"/>
    <property type="project" value="InterPro"/>
</dbReference>
<evidence type="ECO:0000256" key="7">
    <source>
        <dbReference type="ARBA" id="ARBA00023158"/>
    </source>
</evidence>
<evidence type="ECO:0000256" key="1">
    <source>
        <dbReference type="ARBA" id="ARBA00004123"/>
    </source>
</evidence>
<sequence>MAAPASMDVMELLRLEGIDPEKRAVVSREELRIVLEALAAPSASLNEISARFSMAFSVPARFRGCCALVILLRDYLLTLPQRLAVYFILFDVYRKHPLGVNPFVPVFINALSPGAGVAPAERRFAQQLLLSSTTDEAIGQRVPAALAEDLAASTAALKTPDLSVIISEYEESVPAVPLLRQAERWPVVIDAAGAAARVKGRRAIALAMAADSARSGAGDAAAASRSSMGSQAAEAASSAPETPLSVDALPSLQPASVAASLRLPLVPGESVRAEGTEAGALSALTVAAALGRIASQEATNAASAGESRSGSAGPAGPRPSRSVTDPAADLRGGIALVPPALMAAAALDLPTPAAEGADTLFGLAGLAPVFARPPPPLVGSAAEELAWLDPVEMPPLLWEAGMGGSADAAKEVRALMTRALAETLHEGEVARIRALLDANPPAVFESGLSPANLPLLVQRNAIVAVQSLKLVRGSAQSEDFLSALVKMPMTLESMEVVNRIAADAGLPTHLLHVYISNCISLCDTLTDNHRQSRHVRLVCVFLQSLIRSRVLNVRDLFVEVKAFCISNSHIKEANNLFKLLRKSEEPGGAGDA</sequence>
<evidence type="ECO:0000256" key="5">
    <source>
        <dbReference type="ARBA" id="ARBA00022490"/>
    </source>
</evidence>
<dbReference type="GO" id="GO:0005737">
    <property type="term" value="C:cytoplasm"/>
    <property type="evidence" value="ECO:0007669"/>
    <property type="project" value="UniProtKB-SubCell"/>
</dbReference>
<feature type="compositionally biased region" description="Low complexity" evidence="10">
    <location>
        <begin position="301"/>
        <end position="322"/>
    </location>
</feature>
<dbReference type="OMA" id="AETEWIW"/>
<evidence type="ECO:0000313" key="13">
    <source>
        <dbReference type="Proteomes" id="UP000323011"/>
    </source>
</evidence>
<dbReference type="InterPro" id="IPR019312">
    <property type="entry name" value="CNOT11"/>
</dbReference>
<dbReference type="PANTHER" id="PTHR15975">
    <property type="entry name" value="CCR4-NOT TRANSCRIPTION COMPLEX SUBUNIT 11"/>
    <property type="match status" value="1"/>
</dbReference>
<evidence type="ECO:0000256" key="2">
    <source>
        <dbReference type="ARBA" id="ARBA00004496"/>
    </source>
</evidence>
<protein>
    <recommendedName>
        <fullName evidence="4">CCR4-NOT transcription complex subunit 11</fullName>
    </recommendedName>
</protein>
<evidence type="ECO:0000256" key="3">
    <source>
        <dbReference type="ARBA" id="ARBA00008030"/>
    </source>
</evidence>
<evidence type="ECO:0000313" key="12">
    <source>
        <dbReference type="EMBL" id="KAA0164497.1"/>
    </source>
</evidence>
<evidence type="ECO:0000256" key="10">
    <source>
        <dbReference type="SAM" id="MobiDB-lite"/>
    </source>
</evidence>
<gene>
    <name evidence="12" type="ORF">FNF28_03838</name>
    <name evidence="11" type="ORF">FNF29_02829</name>
</gene>
<keyword evidence="6" id="KW-0805">Transcription regulation</keyword>
<dbReference type="Proteomes" id="UP000324907">
    <property type="component" value="Unassembled WGS sequence"/>
</dbReference>
<keyword evidence="5" id="KW-0963">Cytoplasm</keyword>
<dbReference type="Pfam" id="PF10155">
    <property type="entry name" value="CNOT11"/>
    <property type="match status" value="1"/>
</dbReference>
<dbReference type="GO" id="GO:0031047">
    <property type="term" value="P:regulatory ncRNA-mediated gene silencing"/>
    <property type="evidence" value="ECO:0007669"/>
    <property type="project" value="UniProtKB-KW"/>
</dbReference>
<organism evidence="11 13">
    <name type="scientific">Cafeteria roenbergensis</name>
    <name type="common">Marine flagellate</name>
    <dbReference type="NCBI Taxonomy" id="33653"/>
    <lineage>
        <taxon>Eukaryota</taxon>
        <taxon>Sar</taxon>
        <taxon>Stramenopiles</taxon>
        <taxon>Bigyra</taxon>
        <taxon>Opalozoa</taxon>
        <taxon>Bicosoecida</taxon>
        <taxon>Cafeteriaceae</taxon>
        <taxon>Cafeteria</taxon>
    </lineage>
</organism>
<evidence type="ECO:0000256" key="6">
    <source>
        <dbReference type="ARBA" id="ARBA00023015"/>
    </source>
</evidence>
<dbReference type="EMBL" id="VLTN01000014">
    <property type="protein sequence ID" value="KAA0153840.1"/>
    <property type="molecule type" value="Genomic_DNA"/>
</dbReference>
<reference evidence="13 14" key="1">
    <citation type="submission" date="2019-07" db="EMBL/GenBank/DDBJ databases">
        <title>Genomes of Cafeteria roenbergensis.</title>
        <authorList>
            <person name="Fischer M.G."/>
            <person name="Hackl T."/>
            <person name="Roman M."/>
        </authorList>
    </citation>
    <scope>NUCLEOTIDE SEQUENCE [LARGE SCALE GENOMIC DNA]</scope>
    <source>
        <strain evidence="11 13">BVI</strain>
        <strain evidence="12 14">RCC970-E3</strain>
    </source>
</reference>
<evidence type="ECO:0000256" key="4">
    <source>
        <dbReference type="ARBA" id="ARBA00014872"/>
    </source>
</evidence>
<comment type="caution">
    <text evidence="11">The sequence shown here is derived from an EMBL/GenBank/DDBJ whole genome shotgun (WGS) entry which is preliminary data.</text>
</comment>
<accession>A0A5A8CNV3</accession>
<comment type="similarity">
    <text evidence="3">Belongs to the CNOT11 family.</text>
</comment>
<dbReference type="GO" id="GO:0005634">
    <property type="term" value="C:nucleus"/>
    <property type="evidence" value="ECO:0007669"/>
    <property type="project" value="UniProtKB-SubCell"/>
</dbReference>
<dbReference type="AlphaFoldDB" id="A0A5A8CNV3"/>
<evidence type="ECO:0000313" key="11">
    <source>
        <dbReference type="EMBL" id="KAA0153840.1"/>
    </source>
</evidence>
<keyword evidence="13" id="KW-1185">Reference proteome</keyword>
<comment type="subcellular location">
    <subcellularLocation>
        <location evidence="2">Cytoplasm</location>
    </subcellularLocation>
    <subcellularLocation>
        <location evidence="1">Nucleus</location>
    </subcellularLocation>
</comment>
<keyword evidence="8" id="KW-0804">Transcription</keyword>
<dbReference type="Proteomes" id="UP000323011">
    <property type="component" value="Unassembled WGS sequence"/>
</dbReference>
<name>A0A5A8CNV3_CAFRO</name>
<evidence type="ECO:0000256" key="8">
    <source>
        <dbReference type="ARBA" id="ARBA00023163"/>
    </source>
</evidence>
<proteinExistence type="inferred from homology"/>
<feature type="region of interest" description="Disordered" evidence="10">
    <location>
        <begin position="299"/>
        <end position="326"/>
    </location>
</feature>
<evidence type="ECO:0000256" key="9">
    <source>
        <dbReference type="ARBA" id="ARBA00023242"/>
    </source>
</evidence>